<dbReference type="GO" id="GO:0043138">
    <property type="term" value="F:3'-5' DNA helicase activity"/>
    <property type="evidence" value="ECO:0007669"/>
    <property type="project" value="UniProtKB-EC"/>
</dbReference>
<comment type="catalytic activity">
    <reaction evidence="10">
        <text>ATP + H2O = ADP + phosphate + H(+)</text>
        <dbReference type="Rhea" id="RHEA:13065"/>
        <dbReference type="ChEBI" id="CHEBI:15377"/>
        <dbReference type="ChEBI" id="CHEBI:15378"/>
        <dbReference type="ChEBI" id="CHEBI:30616"/>
        <dbReference type="ChEBI" id="CHEBI:43474"/>
        <dbReference type="ChEBI" id="CHEBI:456216"/>
        <dbReference type="EC" id="5.6.2.4"/>
    </reaction>
</comment>
<dbReference type="PROSITE" id="PS51198">
    <property type="entry name" value="UVRD_HELICASE_ATP_BIND"/>
    <property type="match status" value="1"/>
</dbReference>
<evidence type="ECO:0000313" key="14">
    <source>
        <dbReference type="EMBL" id="TLS39013.1"/>
    </source>
</evidence>
<dbReference type="GO" id="GO:0005524">
    <property type="term" value="F:ATP binding"/>
    <property type="evidence" value="ECO:0007669"/>
    <property type="project" value="UniProtKB-UniRule"/>
</dbReference>
<evidence type="ECO:0000256" key="4">
    <source>
        <dbReference type="ARBA" id="ARBA00022806"/>
    </source>
</evidence>
<dbReference type="PANTHER" id="PTHR11070:SF2">
    <property type="entry name" value="ATP-DEPENDENT DNA HELICASE SRS2"/>
    <property type="match status" value="1"/>
</dbReference>
<dbReference type="InterPro" id="IPR000212">
    <property type="entry name" value="DNA_helicase_UvrD/REP"/>
</dbReference>
<dbReference type="Proteomes" id="UP000308230">
    <property type="component" value="Unassembled WGS sequence"/>
</dbReference>
<evidence type="ECO:0000256" key="1">
    <source>
        <dbReference type="ARBA" id="ARBA00009922"/>
    </source>
</evidence>
<evidence type="ECO:0000256" key="8">
    <source>
        <dbReference type="ARBA" id="ARBA00034617"/>
    </source>
</evidence>
<protein>
    <recommendedName>
        <fullName evidence="9">DNA 3'-5' helicase</fullName>
        <ecNumber evidence="9">5.6.2.4</ecNumber>
    </recommendedName>
</protein>
<evidence type="ECO:0000256" key="7">
    <source>
        <dbReference type="ARBA" id="ARBA00023235"/>
    </source>
</evidence>
<dbReference type="GO" id="GO:0003677">
    <property type="term" value="F:DNA binding"/>
    <property type="evidence" value="ECO:0007669"/>
    <property type="project" value="UniProtKB-KW"/>
</dbReference>
<dbReference type="RefSeq" id="WP_138122439.1">
    <property type="nucleotide sequence ID" value="NZ_SWLG01000001.1"/>
</dbReference>
<dbReference type="EMBL" id="SWLG01000001">
    <property type="protein sequence ID" value="TLS39013.1"/>
    <property type="molecule type" value="Genomic_DNA"/>
</dbReference>
<dbReference type="Pfam" id="PF00580">
    <property type="entry name" value="UvrD-helicase"/>
    <property type="match status" value="1"/>
</dbReference>
<organism evidence="14 15">
    <name type="scientific">Exobacillus caeni</name>
    <dbReference type="NCBI Taxonomy" id="2574798"/>
    <lineage>
        <taxon>Bacteria</taxon>
        <taxon>Bacillati</taxon>
        <taxon>Bacillota</taxon>
        <taxon>Bacilli</taxon>
        <taxon>Bacillales</taxon>
        <taxon>Guptibacillaceae</taxon>
        <taxon>Exobacillus</taxon>
    </lineage>
</organism>
<dbReference type="Gene3D" id="1.10.10.160">
    <property type="match status" value="1"/>
</dbReference>
<comment type="caution">
    <text evidence="14">The sequence shown here is derived from an EMBL/GenBank/DDBJ whole genome shotgun (WGS) entry which is preliminary data.</text>
</comment>
<dbReference type="CDD" id="cd18807">
    <property type="entry name" value="SF1_C_UvrD"/>
    <property type="match status" value="1"/>
</dbReference>
<comment type="similarity">
    <text evidence="1">Belongs to the helicase family. UvrD subfamily.</text>
</comment>
<feature type="binding site" evidence="11">
    <location>
        <begin position="130"/>
        <end position="137"/>
    </location>
    <ligand>
        <name>ATP</name>
        <dbReference type="ChEBI" id="CHEBI:30616"/>
    </ligand>
</feature>
<dbReference type="PANTHER" id="PTHR11070">
    <property type="entry name" value="UVRD / RECB / PCRA DNA HELICASE FAMILY MEMBER"/>
    <property type="match status" value="1"/>
</dbReference>
<evidence type="ECO:0000256" key="3">
    <source>
        <dbReference type="ARBA" id="ARBA00022801"/>
    </source>
</evidence>
<evidence type="ECO:0000256" key="6">
    <source>
        <dbReference type="ARBA" id="ARBA00023125"/>
    </source>
</evidence>
<comment type="catalytic activity">
    <reaction evidence="8">
        <text>Couples ATP hydrolysis with the unwinding of duplex DNA by translocating in the 3'-5' direction.</text>
        <dbReference type="EC" id="5.6.2.4"/>
    </reaction>
</comment>
<dbReference type="GO" id="GO:0033202">
    <property type="term" value="C:DNA helicase complex"/>
    <property type="evidence" value="ECO:0007669"/>
    <property type="project" value="TreeGrafter"/>
</dbReference>
<name>A0A5R9FDQ9_9BACL</name>
<keyword evidence="2 11" id="KW-0547">Nucleotide-binding</keyword>
<feature type="domain" description="UvrD-like helicase ATP-binding" evidence="12">
    <location>
        <begin position="109"/>
        <end position="384"/>
    </location>
</feature>
<dbReference type="OrthoDB" id="9810135at2"/>
<dbReference type="EC" id="5.6.2.4" evidence="9"/>
<dbReference type="Pfam" id="PF14169">
    <property type="entry name" value="YdjO"/>
    <property type="match status" value="1"/>
</dbReference>
<dbReference type="InterPro" id="IPR025916">
    <property type="entry name" value="YdjO"/>
</dbReference>
<dbReference type="Gene3D" id="3.40.50.300">
    <property type="entry name" value="P-loop containing nucleotide triphosphate hydrolases"/>
    <property type="match status" value="2"/>
</dbReference>
<keyword evidence="7" id="KW-0413">Isomerase</keyword>
<evidence type="ECO:0000259" key="12">
    <source>
        <dbReference type="PROSITE" id="PS51198"/>
    </source>
</evidence>
<dbReference type="GO" id="GO:0005829">
    <property type="term" value="C:cytosol"/>
    <property type="evidence" value="ECO:0007669"/>
    <property type="project" value="TreeGrafter"/>
</dbReference>
<dbReference type="SUPFAM" id="SSF52540">
    <property type="entry name" value="P-loop containing nucleoside triphosphate hydrolases"/>
    <property type="match status" value="1"/>
</dbReference>
<gene>
    <name evidence="14" type="ORF">FCL54_01510</name>
</gene>
<dbReference type="Gene3D" id="1.10.486.10">
    <property type="entry name" value="PCRA, domain 4"/>
    <property type="match status" value="1"/>
</dbReference>
<keyword evidence="6" id="KW-0238">DNA-binding</keyword>
<dbReference type="CDD" id="cd17932">
    <property type="entry name" value="DEXQc_UvrD"/>
    <property type="match status" value="1"/>
</dbReference>
<evidence type="ECO:0000256" key="2">
    <source>
        <dbReference type="ARBA" id="ARBA00022741"/>
    </source>
</evidence>
<feature type="domain" description="UvrD-like helicase C-terminal" evidence="13">
    <location>
        <begin position="385"/>
        <end position="652"/>
    </location>
</feature>
<dbReference type="GO" id="GO:0000725">
    <property type="term" value="P:recombinational repair"/>
    <property type="evidence" value="ECO:0007669"/>
    <property type="project" value="TreeGrafter"/>
</dbReference>
<dbReference type="InterPro" id="IPR014017">
    <property type="entry name" value="DNA_helicase_UvrD-like_C"/>
</dbReference>
<accession>A0A5R9FDQ9</accession>
<proteinExistence type="inferred from homology"/>
<dbReference type="InterPro" id="IPR013986">
    <property type="entry name" value="DExx_box_DNA_helicase_dom_sf"/>
</dbReference>
<dbReference type="AlphaFoldDB" id="A0A5R9FDQ9"/>
<dbReference type="PROSITE" id="PS51217">
    <property type="entry name" value="UVRD_HELICASE_CTER"/>
    <property type="match status" value="1"/>
</dbReference>
<evidence type="ECO:0000256" key="9">
    <source>
        <dbReference type="ARBA" id="ARBA00034808"/>
    </source>
</evidence>
<dbReference type="Pfam" id="PF13361">
    <property type="entry name" value="UvrD_C"/>
    <property type="match status" value="2"/>
</dbReference>
<evidence type="ECO:0000259" key="13">
    <source>
        <dbReference type="PROSITE" id="PS51217"/>
    </source>
</evidence>
<sequence>MSRNWTGGFSDQEAEALPAKSELPRAEINAAIASQFLSNVKLIEQQNIRKERNFKTAGESMSYSSLPFGVKKSANIEAPFLEHDQQKTLQSVLTPKEQTFFSELEHKTIFLNSNQMEAVRHTEGPLLTIAGAGSGKTSVLTTRTAYLIGVKEIDPSQILLITFTKKAAEEMKQRIASLPGISSGEAKQITAGTFHSFFLRMLRNLKITDRILSSEKYKQIIIKNILRQSQLSPKKQYFPEVLLSLISSYKLQMIKPEDLSEDAADKDIQHIYEKYEAWKRQNGYMDFDDILLKSYELLLSSPNLLKMLQQRFTYVMADEFQDTNPIQYELLKLIASPQNNLFAVGDDDQVIYSFNGADSEIILDFHKDFPNTRVIKLDTNYRSTSPIVGFGNHIIKHNSQRHSKTMKAVRRSRMEPQFYRPSNTEEEAETIVNRLKDKPDTRSWSDYAILFRTHSNARAMFEQLIIHNLPFTANNMKQVFYDQTIIKGLIDHLRLVMNPGDLDATATILPSLYINQEAGMRYIEMENFVDPLPFPLLHLTTWNTLKDFQKGKVKKRVDLLQQATGLSPVEAIRSLRKEYENHLDTGTIENATVHKTTVKEMLDELEFSAQRFHAIPDFLAFVDEIVNKFYEKKEQDSSEDQINLMSIHQAKGLEFPVVFLIGASEGILPHVSALNAMQDKEVVLKDKTSLEKASMEEERRLCYVGVTRAKDELYISSPAFHLGKNAPVSRFLLQAFGTTFYNKDNSQRTEAWICMNKTCNGWMKIDVGNNFTEKQICAICGFEMQKGKKNL</sequence>
<reference evidence="14 15" key="1">
    <citation type="submission" date="2019-04" db="EMBL/GenBank/DDBJ databases">
        <title>Bacillus caeni sp. nov., a bacterium isolated from mangrove sediment.</title>
        <authorList>
            <person name="Huang H."/>
            <person name="Mo K."/>
            <person name="Hu Y."/>
        </authorList>
    </citation>
    <scope>NUCLEOTIDE SEQUENCE [LARGE SCALE GENOMIC DNA]</scope>
    <source>
        <strain evidence="14 15">HB172195</strain>
    </source>
</reference>
<keyword evidence="15" id="KW-1185">Reference proteome</keyword>
<dbReference type="InterPro" id="IPR027417">
    <property type="entry name" value="P-loop_NTPase"/>
</dbReference>
<dbReference type="GO" id="GO:0016887">
    <property type="term" value="F:ATP hydrolysis activity"/>
    <property type="evidence" value="ECO:0007669"/>
    <property type="project" value="RHEA"/>
</dbReference>
<evidence type="ECO:0000313" key="15">
    <source>
        <dbReference type="Proteomes" id="UP000308230"/>
    </source>
</evidence>
<keyword evidence="4 11" id="KW-0347">Helicase</keyword>
<keyword evidence="3 11" id="KW-0378">Hydrolase</keyword>
<keyword evidence="5 11" id="KW-0067">ATP-binding</keyword>
<dbReference type="InterPro" id="IPR014016">
    <property type="entry name" value="UvrD-like_ATP-bd"/>
</dbReference>
<evidence type="ECO:0000256" key="5">
    <source>
        <dbReference type="ARBA" id="ARBA00022840"/>
    </source>
</evidence>
<evidence type="ECO:0000256" key="11">
    <source>
        <dbReference type="PROSITE-ProRule" id="PRU00560"/>
    </source>
</evidence>
<evidence type="ECO:0000256" key="10">
    <source>
        <dbReference type="ARBA" id="ARBA00048988"/>
    </source>
</evidence>